<comment type="caution">
    <text evidence="2">The sequence shown here is derived from an EMBL/GenBank/DDBJ whole genome shotgun (WGS) entry which is preliminary data.</text>
</comment>
<dbReference type="Gene3D" id="3.30.530.20">
    <property type="match status" value="1"/>
</dbReference>
<gene>
    <name evidence="2" type="ORF">GM920_05385</name>
</gene>
<organism evidence="2 3">
    <name type="scientific">Pedobacter gandavensis</name>
    <dbReference type="NCBI Taxonomy" id="2679963"/>
    <lineage>
        <taxon>Bacteria</taxon>
        <taxon>Pseudomonadati</taxon>
        <taxon>Bacteroidota</taxon>
        <taxon>Sphingobacteriia</taxon>
        <taxon>Sphingobacteriales</taxon>
        <taxon>Sphingobacteriaceae</taxon>
        <taxon>Pedobacter</taxon>
    </lineage>
</organism>
<keyword evidence="1" id="KW-1133">Transmembrane helix</keyword>
<evidence type="ECO:0000313" key="3">
    <source>
        <dbReference type="Proteomes" id="UP000636110"/>
    </source>
</evidence>
<dbReference type="EMBL" id="WNXC01000001">
    <property type="protein sequence ID" value="MBB2148338.1"/>
    <property type="molecule type" value="Genomic_DNA"/>
</dbReference>
<feature type="transmembrane region" description="Helical" evidence="1">
    <location>
        <begin position="6"/>
        <end position="25"/>
    </location>
</feature>
<name>A0ABR6ESU5_9SPHI</name>
<dbReference type="CDD" id="cd07818">
    <property type="entry name" value="SRPBCC_1"/>
    <property type="match status" value="1"/>
</dbReference>
<sequence length="177" mass="20325">MKILKIVLALIAGLIVLALIVALFINKDYAVEREVIINKPKQVVFDYIKLIKNQDQYSVWNRQYPNKKIDYKGTDGTVGFVYSWDDKGSAGAQEITKITDGERIDMDLRFKVPFEANDRAYMITEAVSDGQTKVKWGFNGAMKYPMNLMLLFFNMEEMLGKDLQKGLNDLKVILEKQ</sequence>
<dbReference type="InterPro" id="IPR023393">
    <property type="entry name" value="START-like_dom_sf"/>
</dbReference>
<reference evidence="2 3" key="1">
    <citation type="submission" date="2019-11" db="EMBL/GenBank/DDBJ databases">
        <title>Description of Pedobacter sp. LMG 31462T.</title>
        <authorList>
            <person name="Carlier A."/>
            <person name="Qi S."/>
            <person name="Vandamme P."/>
        </authorList>
    </citation>
    <scope>NUCLEOTIDE SEQUENCE [LARGE SCALE GENOMIC DNA]</scope>
    <source>
        <strain evidence="2 3">LMG 31462</strain>
    </source>
</reference>
<dbReference type="RefSeq" id="WP_182954170.1">
    <property type="nucleotide sequence ID" value="NZ_WNXC01000001.1"/>
</dbReference>
<proteinExistence type="predicted"/>
<evidence type="ECO:0000313" key="2">
    <source>
        <dbReference type="EMBL" id="MBB2148338.1"/>
    </source>
</evidence>
<protein>
    <submittedName>
        <fullName evidence="2">Polyketide cyclase</fullName>
    </submittedName>
</protein>
<dbReference type="SUPFAM" id="SSF55961">
    <property type="entry name" value="Bet v1-like"/>
    <property type="match status" value="1"/>
</dbReference>
<dbReference type="Proteomes" id="UP000636110">
    <property type="component" value="Unassembled WGS sequence"/>
</dbReference>
<keyword evidence="1" id="KW-0812">Transmembrane</keyword>
<evidence type="ECO:0000256" key="1">
    <source>
        <dbReference type="SAM" id="Phobius"/>
    </source>
</evidence>
<keyword evidence="3" id="KW-1185">Reference proteome</keyword>
<keyword evidence="1" id="KW-0472">Membrane</keyword>
<accession>A0ABR6ESU5</accession>